<sequence>MEMQLAAVLAMLALGGALVVLFFVKCVKELDDAVEALLQLRADVLRQLDGAPEPGQPRAWLRRVQDAQDEVASIKIQEQGAVLLEAAAAPPARGAGAPARDGVRQVARPGLGGRRAVAGGGERGGTQARGGKWGRRRGDGARQVGEGRWRGEAEQGEPRRVARACQERGSHRDKQQGQAATLSAGSWFLGFVYPPPSPPRLARRLPQHGPTAALSSCVAPAGRLPCSVVAPGPARRVVQPASRMPSDPAGSCPVRGSRLLRPHAGSADCHPGTFNHPPAGSAFARPPRPLRPANSGPLLTAPGRCRAGSATPGEGGVGAASDRASSPLRPHELCAVGVGWRKERKERREEREGRERGCQVGLRMQKAIAGVPSCPPRGWVWGGRAGGKYRQNR</sequence>
<organism evidence="2 3">
    <name type="scientific">Aegilops tauschii subsp. strangulata</name>
    <name type="common">Goatgrass</name>
    <dbReference type="NCBI Taxonomy" id="200361"/>
    <lineage>
        <taxon>Eukaryota</taxon>
        <taxon>Viridiplantae</taxon>
        <taxon>Streptophyta</taxon>
        <taxon>Embryophyta</taxon>
        <taxon>Tracheophyta</taxon>
        <taxon>Spermatophyta</taxon>
        <taxon>Magnoliopsida</taxon>
        <taxon>Liliopsida</taxon>
        <taxon>Poales</taxon>
        <taxon>Poaceae</taxon>
        <taxon>BOP clade</taxon>
        <taxon>Pooideae</taxon>
        <taxon>Triticodae</taxon>
        <taxon>Triticeae</taxon>
        <taxon>Triticinae</taxon>
        <taxon>Aegilops</taxon>
    </lineage>
</organism>
<evidence type="ECO:0000313" key="2">
    <source>
        <dbReference type="EnsemblPlants" id="AET5Gv20991600.1"/>
    </source>
</evidence>
<dbReference type="AlphaFoldDB" id="A0A453M070"/>
<feature type="region of interest" description="Disordered" evidence="1">
    <location>
        <begin position="266"/>
        <end position="328"/>
    </location>
</feature>
<feature type="compositionally biased region" description="Gly residues" evidence="1">
    <location>
        <begin position="111"/>
        <end position="128"/>
    </location>
</feature>
<evidence type="ECO:0000313" key="3">
    <source>
        <dbReference type="Proteomes" id="UP000015105"/>
    </source>
</evidence>
<keyword evidence="3" id="KW-1185">Reference proteome</keyword>
<name>A0A453M070_AEGTS</name>
<proteinExistence type="predicted"/>
<dbReference type="EnsemblPlants" id="AET5Gv20991600.1">
    <property type="protein sequence ID" value="AET5Gv20991600.1"/>
    <property type="gene ID" value="AET5Gv20991600"/>
</dbReference>
<feature type="region of interest" description="Disordered" evidence="1">
    <location>
        <begin position="111"/>
        <end position="158"/>
    </location>
</feature>
<accession>A0A453M070</accession>
<feature type="compositionally biased region" description="Basic and acidic residues" evidence="1">
    <location>
        <begin position="136"/>
        <end position="158"/>
    </location>
</feature>
<evidence type="ECO:0000256" key="1">
    <source>
        <dbReference type="SAM" id="MobiDB-lite"/>
    </source>
</evidence>
<reference evidence="2" key="3">
    <citation type="journal article" date="2017" name="Nature">
        <title>Genome sequence of the progenitor of the wheat D genome Aegilops tauschii.</title>
        <authorList>
            <person name="Luo M.C."/>
            <person name="Gu Y.Q."/>
            <person name="Puiu D."/>
            <person name="Wang H."/>
            <person name="Twardziok S.O."/>
            <person name="Deal K.R."/>
            <person name="Huo N."/>
            <person name="Zhu T."/>
            <person name="Wang L."/>
            <person name="Wang Y."/>
            <person name="McGuire P.E."/>
            <person name="Liu S."/>
            <person name="Long H."/>
            <person name="Ramasamy R.K."/>
            <person name="Rodriguez J.C."/>
            <person name="Van S.L."/>
            <person name="Yuan L."/>
            <person name="Wang Z."/>
            <person name="Xia Z."/>
            <person name="Xiao L."/>
            <person name="Anderson O.D."/>
            <person name="Ouyang S."/>
            <person name="Liang Y."/>
            <person name="Zimin A.V."/>
            <person name="Pertea G."/>
            <person name="Qi P."/>
            <person name="Bennetzen J.L."/>
            <person name="Dai X."/>
            <person name="Dawson M.W."/>
            <person name="Muller H.G."/>
            <person name="Kugler K."/>
            <person name="Rivarola-Duarte L."/>
            <person name="Spannagl M."/>
            <person name="Mayer K.F.X."/>
            <person name="Lu F.H."/>
            <person name="Bevan M.W."/>
            <person name="Leroy P."/>
            <person name="Li P."/>
            <person name="You F.M."/>
            <person name="Sun Q."/>
            <person name="Liu Z."/>
            <person name="Lyons E."/>
            <person name="Wicker T."/>
            <person name="Salzberg S.L."/>
            <person name="Devos K.M."/>
            <person name="Dvorak J."/>
        </authorList>
    </citation>
    <scope>NUCLEOTIDE SEQUENCE [LARGE SCALE GENOMIC DNA]</scope>
    <source>
        <strain evidence="2">cv. AL8/78</strain>
    </source>
</reference>
<protein>
    <submittedName>
        <fullName evidence="2">Uncharacterized protein</fullName>
    </submittedName>
</protein>
<dbReference type="STRING" id="200361.A0A453M070"/>
<reference evidence="2" key="5">
    <citation type="journal article" date="2021" name="G3 (Bethesda)">
        <title>Aegilops tauschii genome assembly Aet v5.0 features greater sequence contiguity and improved annotation.</title>
        <authorList>
            <person name="Wang L."/>
            <person name="Zhu T."/>
            <person name="Rodriguez J.C."/>
            <person name="Deal K.R."/>
            <person name="Dubcovsky J."/>
            <person name="McGuire P.E."/>
            <person name="Lux T."/>
            <person name="Spannagl M."/>
            <person name="Mayer K.F.X."/>
            <person name="Baldrich P."/>
            <person name="Meyers B.C."/>
            <person name="Huo N."/>
            <person name="Gu Y.Q."/>
            <person name="Zhou H."/>
            <person name="Devos K.M."/>
            <person name="Bennetzen J.L."/>
            <person name="Unver T."/>
            <person name="Budak H."/>
            <person name="Gulick P.J."/>
            <person name="Galiba G."/>
            <person name="Kalapos B."/>
            <person name="Nelson D.R."/>
            <person name="Li P."/>
            <person name="You F.M."/>
            <person name="Luo M.C."/>
            <person name="Dvorak J."/>
        </authorList>
    </citation>
    <scope>NUCLEOTIDE SEQUENCE [LARGE SCALE GENOMIC DNA]</scope>
    <source>
        <strain evidence="2">cv. AL8/78</strain>
    </source>
</reference>
<dbReference type="Proteomes" id="UP000015105">
    <property type="component" value="Chromosome 5D"/>
</dbReference>
<reference evidence="3" key="1">
    <citation type="journal article" date="2014" name="Science">
        <title>Ancient hybridizations among the ancestral genomes of bread wheat.</title>
        <authorList>
            <consortium name="International Wheat Genome Sequencing Consortium,"/>
            <person name="Marcussen T."/>
            <person name="Sandve S.R."/>
            <person name="Heier L."/>
            <person name="Spannagl M."/>
            <person name="Pfeifer M."/>
            <person name="Jakobsen K.S."/>
            <person name="Wulff B.B."/>
            <person name="Steuernagel B."/>
            <person name="Mayer K.F."/>
            <person name="Olsen O.A."/>
        </authorList>
    </citation>
    <scope>NUCLEOTIDE SEQUENCE [LARGE SCALE GENOMIC DNA]</scope>
    <source>
        <strain evidence="3">cv. AL8/78</strain>
    </source>
</reference>
<dbReference type="Gramene" id="AET5Gv20991600.1">
    <property type="protein sequence ID" value="AET5Gv20991600.1"/>
    <property type="gene ID" value="AET5Gv20991600"/>
</dbReference>
<reference evidence="3" key="2">
    <citation type="journal article" date="2017" name="Nat. Plants">
        <title>The Aegilops tauschii genome reveals multiple impacts of transposons.</title>
        <authorList>
            <person name="Zhao G."/>
            <person name="Zou C."/>
            <person name="Li K."/>
            <person name="Wang K."/>
            <person name="Li T."/>
            <person name="Gao L."/>
            <person name="Zhang X."/>
            <person name="Wang H."/>
            <person name="Yang Z."/>
            <person name="Liu X."/>
            <person name="Jiang W."/>
            <person name="Mao L."/>
            <person name="Kong X."/>
            <person name="Jiao Y."/>
            <person name="Jia J."/>
        </authorList>
    </citation>
    <scope>NUCLEOTIDE SEQUENCE [LARGE SCALE GENOMIC DNA]</scope>
    <source>
        <strain evidence="3">cv. AL8/78</strain>
    </source>
</reference>
<reference evidence="2" key="4">
    <citation type="submission" date="2019-03" db="UniProtKB">
        <authorList>
            <consortium name="EnsemblPlants"/>
        </authorList>
    </citation>
    <scope>IDENTIFICATION</scope>
</reference>